<organism evidence="2 3">
    <name type="scientific">Sistotremastrum suecicum HHB10207 ss-3</name>
    <dbReference type="NCBI Taxonomy" id="1314776"/>
    <lineage>
        <taxon>Eukaryota</taxon>
        <taxon>Fungi</taxon>
        <taxon>Dikarya</taxon>
        <taxon>Basidiomycota</taxon>
        <taxon>Agaricomycotina</taxon>
        <taxon>Agaricomycetes</taxon>
        <taxon>Sistotremastrales</taxon>
        <taxon>Sistotremastraceae</taxon>
        <taxon>Sistotremastrum</taxon>
    </lineage>
</organism>
<dbReference type="AlphaFoldDB" id="A0A166AB68"/>
<feature type="compositionally biased region" description="Polar residues" evidence="1">
    <location>
        <begin position="1"/>
        <end position="47"/>
    </location>
</feature>
<gene>
    <name evidence="2" type="ORF">SISSUDRAFT_1051808</name>
</gene>
<name>A0A166AB68_9AGAM</name>
<sequence>MISSATTRRAFSSLTRASTARYASSMNTVGPSSRKSPLQNMDENTYAKQDDPMGHPTISDAGTKTYVVSEPDPKGTNFDIPGGAYKSTSPYNIQETTDAPSAQLSSSSSAAPAHPTLTKQAPQNPDGVGSSSAVRYRSAPGEMSGGGDGGLGLMDESGTSNLEQSGMAERNPAPKGTEEGRLGLKEAWKHRK</sequence>
<feature type="compositionally biased region" description="Gly residues" evidence="1">
    <location>
        <begin position="143"/>
        <end position="152"/>
    </location>
</feature>
<feature type="compositionally biased region" description="Low complexity" evidence="1">
    <location>
        <begin position="99"/>
        <end position="113"/>
    </location>
</feature>
<dbReference type="Proteomes" id="UP000076798">
    <property type="component" value="Unassembled WGS sequence"/>
</dbReference>
<reference evidence="2 3" key="1">
    <citation type="journal article" date="2016" name="Mol. Biol. Evol.">
        <title>Comparative Genomics of Early-Diverging Mushroom-Forming Fungi Provides Insights into the Origins of Lignocellulose Decay Capabilities.</title>
        <authorList>
            <person name="Nagy L.G."/>
            <person name="Riley R."/>
            <person name="Tritt A."/>
            <person name="Adam C."/>
            <person name="Daum C."/>
            <person name="Floudas D."/>
            <person name="Sun H."/>
            <person name="Yadav J.S."/>
            <person name="Pangilinan J."/>
            <person name="Larsson K.H."/>
            <person name="Matsuura K."/>
            <person name="Barry K."/>
            <person name="Labutti K."/>
            <person name="Kuo R."/>
            <person name="Ohm R.A."/>
            <person name="Bhattacharya S.S."/>
            <person name="Shirouzu T."/>
            <person name="Yoshinaga Y."/>
            <person name="Martin F.M."/>
            <person name="Grigoriev I.V."/>
            <person name="Hibbett D.S."/>
        </authorList>
    </citation>
    <scope>NUCLEOTIDE SEQUENCE [LARGE SCALE GENOMIC DNA]</scope>
    <source>
        <strain evidence="2 3">HHB10207 ss-3</strain>
    </source>
</reference>
<feature type="compositionally biased region" description="Polar residues" evidence="1">
    <location>
        <begin position="86"/>
        <end position="98"/>
    </location>
</feature>
<feature type="compositionally biased region" description="Polar residues" evidence="1">
    <location>
        <begin position="117"/>
        <end position="133"/>
    </location>
</feature>
<keyword evidence="3" id="KW-1185">Reference proteome</keyword>
<proteinExistence type="predicted"/>
<protein>
    <submittedName>
        <fullName evidence="2">Uncharacterized protein</fullName>
    </submittedName>
</protein>
<feature type="region of interest" description="Disordered" evidence="1">
    <location>
        <begin position="1"/>
        <end position="192"/>
    </location>
</feature>
<feature type="compositionally biased region" description="Basic and acidic residues" evidence="1">
    <location>
        <begin position="176"/>
        <end position="192"/>
    </location>
</feature>
<accession>A0A166AB68</accession>
<evidence type="ECO:0000313" key="2">
    <source>
        <dbReference type="EMBL" id="KZT35164.1"/>
    </source>
</evidence>
<dbReference type="EMBL" id="KV428150">
    <property type="protein sequence ID" value="KZT35164.1"/>
    <property type="molecule type" value="Genomic_DNA"/>
</dbReference>
<evidence type="ECO:0000256" key="1">
    <source>
        <dbReference type="SAM" id="MobiDB-lite"/>
    </source>
</evidence>
<evidence type="ECO:0000313" key="3">
    <source>
        <dbReference type="Proteomes" id="UP000076798"/>
    </source>
</evidence>
<dbReference type="OrthoDB" id="3355886at2759"/>